<evidence type="ECO:0000256" key="2">
    <source>
        <dbReference type="ARBA" id="ARBA00022737"/>
    </source>
</evidence>
<evidence type="ECO:0000259" key="6">
    <source>
        <dbReference type="PROSITE" id="PS51401"/>
    </source>
</evidence>
<evidence type="ECO:0008006" key="9">
    <source>
        <dbReference type="Google" id="ProtNLM"/>
    </source>
</evidence>
<dbReference type="InterPro" id="IPR007052">
    <property type="entry name" value="CS_dom"/>
</dbReference>
<keyword evidence="2" id="KW-0677">Repeat</keyword>
<dbReference type="InterPro" id="IPR039790">
    <property type="entry name" value="CHRD1"/>
</dbReference>
<dbReference type="Proteomes" id="UP000719412">
    <property type="component" value="Unassembled WGS sequence"/>
</dbReference>
<proteinExistence type="predicted"/>
<protein>
    <recommendedName>
        <fullName evidence="9">Molybdenum cofactor sulfurase</fullName>
    </recommendedName>
</protein>
<dbReference type="SUPFAM" id="SSF141673">
    <property type="entry name" value="MOSC N-terminal domain-like"/>
    <property type="match status" value="1"/>
</dbReference>
<dbReference type="CDD" id="cd06488">
    <property type="entry name" value="p23_melusin_like"/>
    <property type="match status" value="1"/>
</dbReference>
<dbReference type="Pfam" id="PF03476">
    <property type="entry name" value="MOSC_N"/>
    <property type="match status" value="1"/>
</dbReference>
<dbReference type="Gene3D" id="4.10.1130.20">
    <property type="match status" value="1"/>
</dbReference>
<dbReference type="InterPro" id="IPR015421">
    <property type="entry name" value="PyrdxlP-dep_Trfase_major"/>
</dbReference>
<keyword evidence="8" id="KW-1185">Reference proteome</keyword>
<dbReference type="EMBL" id="JABDTM020007083">
    <property type="protein sequence ID" value="KAH0821620.1"/>
    <property type="molecule type" value="Genomic_DNA"/>
</dbReference>
<dbReference type="InterPro" id="IPR008978">
    <property type="entry name" value="HSP20-like_chaperone"/>
</dbReference>
<dbReference type="GO" id="GO:0046872">
    <property type="term" value="F:metal ion binding"/>
    <property type="evidence" value="ECO:0007669"/>
    <property type="project" value="UniProtKB-KW"/>
</dbReference>
<dbReference type="SUPFAM" id="SSF53383">
    <property type="entry name" value="PLP-dependent transferases"/>
    <property type="match status" value="1"/>
</dbReference>
<evidence type="ECO:0000256" key="1">
    <source>
        <dbReference type="ARBA" id="ARBA00022723"/>
    </source>
</evidence>
<dbReference type="AlphaFoldDB" id="A0A8J6HMT5"/>
<evidence type="ECO:0000259" key="5">
    <source>
        <dbReference type="PROSITE" id="PS51203"/>
    </source>
</evidence>
<dbReference type="Pfam" id="PF04969">
    <property type="entry name" value="CS"/>
    <property type="match status" value="1"/>
</dbReference>
<dbReference type="PANTHER" id="PTHR46983">
    <property type="entry name" value="CYSTEINE AND HISTIDINE-RICH DOMAIN-CONTAINING PROTEIN 1"/>
    <property type="match status" value="1"/>
</dbReference>
<dbReference type="PROSITE" id="PS51401">
    <property type="entry name" value="CHORD"/>
    <property type="match status" value="1"/>
</dbReference>
<reference evidence="7" key="2">
    <citation type="submission" date="2021-08" db="EMBL/GenBank/DDBJ databases">
        <authorList>
            <person name="Eriksson T."/>
        </authorList>
    </citation>
    <scope>NUCLEOTIDE SEQUENCE</scope>
    <source>
        <strain evidence="7">Stoneville</strain>
        <tissue evidence="7">Whole head</tissue>
    </source>
</reference>
<feature type="domain" description="CS" evidence="5">
    <location>
        <begin position="791"/>
        <end position="882"/>
    </location>
</feature>
<dbReference type="SUPFAM" id="SSF49764">
    <property type="entry name" value="HSP20-like chaperones"/>
    <property type="match status" value="1"/>
</dbReference>
<dbReference type="Gene3D" id="3.40.640.10">
    <property type="entry name" value="Type I PLP-dependent aspartate aminotransferase-like (Major domain)"/>
    <property type="match status" value="1"/>
</dbReference>
<gene>
    <name evidence="7" type="ORF">GEV33_001171</name>
</gene>
<dbReference type="InterPro" id="IPR007051">
    <property type="entry name" value="CHORD_dom"/>
</dbReference>
<evidence type="ECO:0000256" key="4">
    <source>
        <dbReference type="SAM" id="MobiDB-lite"/>
    </source>
</evidence>
<dbReference type="GO" id="GO:0016740">
    <property type="term" value="F:transferase activity"/>
    <property type="evidence" value="ECO:0007669"/>
    <property type="project" value="UniProtKB-ARBA"/>
</dbReference>
<dbReference type="Gene3D" id="3.90.1150.10">
    <property type="entry name" value="Aspartate Aminotransferase, domain 1"/>
    <property type="match status" value="1"/>
</dbReference>
<dbReference type="InterPro" id="IPR000192">
    <property type="entry name" value="Aminotrans_V_dom"/>
</dbReference>
<feature type="domain" description="CHORD" evidence="6">
    <location>
        <begin position="721"/>
        <end position="780"/>
    </location>
</feature>
<dbReference type="InterPro" id="IPR015422">
    <property type="entry name" value="PyrdxlP-dep_Trfase_small"/>
</dbReference>
<dbReference type="InterPro" id="IPR015424">
    <property type="entry name" value="PyrdxlP-dep_Trfase"/>
</dbReference>
<dbReference type="Pfam" id="PF04968">
    <property type="entry name" value="CHORD"/>
    <property type="match status" value="1"/>
</dbReference>
<keyword evidence="3" id="KW-0862">Zinc</keyword>
<feature type="region of interest" description="Disordered" evidence="4">
    <location>
        <begin position="715"/>
        <end position="736"/>
    </location>
</feature>
<name>A0A8J6HMT5_TENMO</name>
<evidence type="ECO:0000313" key="7">
    <source>
        <dbReference type="EMBL" id="KAH0821620.1"/>
    </source>
</evidence>
<keyword evidence="1" id="KW-0479">Metal-binding</keyword>
<dbReference type="Pfam" id="PF00266">
    <property type="entry name" value="Aminotran_5"/>
    <property type="match status" value="1"/>
</dbReference>
<comment type="caution">
    <text evidence="7">The sequence shown here is derived from an EMBL/GenBank/DDBJ whole genome shotgun (WGS) entry which is preliminary data.</text>
</comment>
<organism evidence="7 8">
    <name type="scientific">Tenebrio molitor</name>
    <name type="common">Yellow mealworm beetle</name>
    <dbReference type="NCBI Taxonomy" id="7067"/>
    <lineage>
        <taxon>Eukaryota</taxon>
        <taxon>Metazoa</taxon>
        <taxon>Ecdysozoa</taxon>
        <taxon>Arthropoda</taxon>
        <taxon>Hexapoda</taxon>
        <taxon>Insecta</taxon>
        <taxon>Pterygota</taxon>
        <taxon>Neoptera</taxon>
        <taxon>Endopterygota</taxon>
        <taxon>Coleoptera</taxon>
        <taxon>Polyphaga</taxon>
        <taxon>Cucujiformia</taxon>
        <taxon>Tenebrionidae</taxon>
        <taxon>Tenebrio</taxon>
    </lineage>
</organism>
<dbReference type="PANTHER" id="PTHR46983:SF3">
    <property type="entry name" value="CHPADIPLOID STATE MAINTENANCE PROTEIN CHPA"/>
    <property type="match status" value="1"/>
</dbReference>
<dbReference type="Gene3D" id="2.60.40.790">
    <property type="match status" value="1"/>
</dbReference>
<evidence type="ECO:0000313" key="8">
    <source>
        <dbReference type="Proteomes" id="UP000719412"/>
    </source>
</evidence>
<sequence>MRAYAKAMKCLTFDDAFNALSCDTGSGEGKDDCNSLFVFPAQSNFSGVKYPVAWIERVQRGALNRLLEQDCRNWFVALDASSYVATNELDLSTVKPDFVTISFYKIFGYPTGLGALLVRNSSCHVLKKRYFGGGTVLMAQTLENTAVLRDMVHERFEDGTVPFLSILALKEGFNTIKRLNLTFDLISKHTFSLAQYVYRNLLCLHHANRRPVVVFYHDTTFENLCDQGAIVNFNVLRDDGEHVGYAEVLHFANLYGIHLRTGCFCNPGACQYFLKLSPEDVKRHFNAGHVCGDQHDLVDGCPTGSVRVSFGYMSTKKDADQLLEMIDNCFVSKPAIRRIPQRYSVWREKYQNYFVTKNNQPINTDAKKSQECNNNSSLSVRDHFINNRNSEGVLQQIVLYPIKSCGGFTVLDKWPITSTGLKYDRQWMLINSSGVCITQKNNKLMCLIRPKIDLETKMLILSYAKHKRICVPISAGTKCENLASLCQSKVCGDKIQGWDCGDEVADWLSEVLNCPGVRLLRQCSEDEYVSRISKQNELLRLSLANKAQYLLINVASVEWLRKRIPGDEFEETLETTIQRFRPNLVVKFDNAYVENYCEKFIFEDVSFEAKFFKICASNMENGDVLLQCYNKGCGQKFSSSSNSDEFLNIKGCTRSKHSNVKPPEPEKPIKQDVDVNEVIEVKPIVPVTKERPPFDSPMTTMKPDIAPSLKQQALSTSPEVVSDKPSGEIAPGPETNNTSCTYHPGVPIFHEGLKFWSCCQKRTTDFNAFLNQVGCSQGQHLWIKEDEDKKTIQCRWDYHQTASHVVVSIYAKQYCIQNSIIQLNPIRLNACLVFPQQNSATFKLDVELRGIVDVKASQVSMYGTKVEIKLKKAEPGSWSRLEIPRTTTTEEKPKATTEVADITPQIDAVDLDDL</sequence>
<dbReference type="InterPro" id="IPR005303">
    <property type="entry name" value="MOCOS_middle"/>
</dbReference>
<dbReference type="PROSITE" id="PS51203">
    <property type="entry name" value="CS"/>
    <property type="match status" value="1"/>
</dbReference>
<reference evidence="7" key="1">
    <citation type="journal article" date="2020" name="J Insects Food Feed">
        <title>The yellow mealworm (Tenebrio molitor) genome: a resource for the emerging insects as food and feed industry.</title>
        <authorList>
            <person name="Eriksson T."/>
            <person name="Andere A."/>
            <person name="Kelstrup H."/>
            <person name="Emery V."/>
            <person name="Picard C."/>
        </authorList>
    </citation>
    <scope>NUCLEOTIDE SEQUENCE</scope>
    <source>
        <strain evidence="7">Stoneville</strain>
        <tissue evidence="7">Whole head</tissue>
    </source>
</reference>
<evidence type="ECO:0000256" key="3">
    <source>
        <dbReference type="ARBA" id="ARBA00022833"/>
    </source>
</evidence>
<accession>A0A8J6HMT5</accession>